<feature type="domain" description="FP protein C-terminal" evidence="2">
    <location>
        <begin position="248"/>
        <end position="297"/>
    </location>
</feature>
<dbReference type="EMBL" id="JBEUOH010000025">
    <property type="protein sequence ID" value="KAL0860690.1"/>
    <property type="molecule type" value="Genomic_DNA"/>
</dbReference>
<keyword evidence="5" id="KW-1185">Reference proteome</keyword>
<comment type="caution">
    <text evidence="4">The sequence shown here is derived from an EMBL/GenBank/DDBJ whole genome shotgun (WGS) entry which is preliminary data.</text>
</comment>
<evidence type="ECO:0000313" key="3">
    <source>
        <dbReference type="EMBL" id="KAL0860690.1"/>
    </source>
</evidence>
<organism evidence="4 5">
    <name type="scientific">Loxostege sticticalis</name>
    <name type="common">Beet webworm moth</name>
    <dbReference type="NCBI Taxonomy" id="481309"/>
    <lineage>
        <taxon>Eukaryota</taxon>
        <taxon>Metazoa</taxon>
        <taxon>Ecdysozoa</taxon>
        <taxon>Arthropoda</taxon>
        <taxon>Hexapoda</taxon>
        <taxon>Insecta</taxon>
        <taxon>Pterygota</taxon>
        <taxon>Neoptera</taxon>
        <taxon>Endopterygota</taxon>
        <taxon>Lepidoptera</taxon>
        <taxon>Glossata</taxon>
        <taxon>Ditrysia</taxon>
        <taxon>Pyraloidea</taxon>
        <taxon>Crambidae</taxon>
        <taxon>Pyraustinae</taxon>
        <taxon>Loxostege</taxon>
    </lineage>
</organism>
<dbReference type="Proteomes" id="UP001549920">
    <property type="component" value="Unassembled WGS sequence"/>
</dbReference>
<evidence type="ECO:0000313" key="4">
    <source>
        <dbReference type="EMBL" id="KAL0895229.1"/>
    </source>
</evidence>
<keyword evidence="1" id="KW-0175">Coiled coil</keyword>
<name>A0ABR3IG29_LOXSC</name>
<accession>A0ABR3IG29</accession>
<gene>
    <name evidence="3" type="ORF">ABMA27_010032</name>
    <name evidence="4" type="ORF">ABMA27_011384</name>
</gene>
<sequence length="303" mass="35458">MLRSPPLNKSVSTSEPNILNIMDREVDDHKQTHITIRDKRRRLSDENYDELTAFKMEMRSLFESFQETQNKKIDIMCKNIEKVMAQTSTIKNTNQDIEKSLDFMTNELKNLQTKIEGLEGQRKEVVSQITKVEEKCELLEKSLKKTCIEIKFVPRAESENKETLFNYIQHLAQNLEITLHPSELRDVYRIPNRKDPSKSVIVVELANTLTKHKFLSSSRKFNKTRKLNVSHLGIKSNTSPLFLSEVLTANSRRLHFLAREFARQEKYQFCWTSNGNIYLRKQEGSPYILVKNESQLCCMLPQL</sequence>
<evidence type="ECO:0000313" key="5">
    <source>
        <dbReference type="Proteomes" id="UP001549920"/>
    </source>
</evidence>
<dbReference type="Pfam" id="PF25298">
    <property type="entry name" value="Baculo_FP_2nd"/>
    <property type="match status" value="1"/>
</dbReference>
<dbReference type="InterPro" id="IPR057251">
    <property type="entry name" value="FP_C"/>
</dbReference>
<dbReference type="EMBL" id="JBEUOH010000003">
    <property type="protein sequence ID" value="KAL0895229.1"/>
    <property type="molecule type" value="Genomic_DNA"/>
</dbReference>
<proteinExistence type="predicted"/>
<reference evidence="4 5" key="1">
    <citation type="submission" date="2024-06" db="EMBL/GenBank/DDBJ databases">
        <title>A chromosome-level genome assembly of beet webworm, Loxostege sticticalis.</title>
        <authorList>
            <person name="Zhang Y."/>
        </authorList>
    </citation>
    <scope>NUCLEOTIDE SEQUENCE [LARGE SCALE GENOMIC DNA]</scope>
    <source>
        <strain evidence="4">AQ026</strain>
        <tissue evidence="4">Whole body</tissue>
    </source>
</reference>
<feature type="coiled-coil region" evidence="1">
    <location>
        <begin position="94"/>
        <end position="142"/>
    </location>
</feature>
<evidence type="ECO:0000259" key="2">
    <source>
        <dbReference type="Pfam" id="PF25298"/>
    </source>
</evidence>
<protein>
    <recommendedName>
        <fullName evidence="2">FP protein C-terminal domain-containing protein</fullName>
    </recommendedName>
</protein>
<evidence type="ECO:0000256" key="1">
    <source>
        <dbReference type="SAM" id="Coils"/>
    </source>
</evidence>